<dbReference type="Proteomes" id="UP001603013">
    <property type="component" value="Unassembled WGS sequence"/>
</dbReference>
<sequence length="110" mass="12139">MDMFVRQSERLARGLPDEDRGFPLSSIAMVLVETGKFMVESDPDRAAGDARAAERIVRQAPDILLPAVIRRGTRSQCSASTRCREKPSPRATVALRLSWRTFTVGPRPAG</sequence>
<proteinExistence type="predicted"/>
<name>A0ABW6YFB6_9ACTN</name>
<evidence type="ECO:0000313" key="2">
    <source>
        <dbReference type="Proteomes" id="UP001603013"/>
    </source>
</evidence>
<keyword evidence="2" id="KW-1185">Reference proteome</keyword>
<protein>
    <submittedName>
        <fullName evidence="1">Uncharacterized protein</fullName>
    </submittedName>
</protein>
<reference evidence="1 2" key="1">
    <citation type="submission" date="2024-10" db="EMBL/GenBank/DDBJ databases">
        <title>The Natural Products Discovery Center: Release of the First 8490 Sequenced Strains for Exploring Actinobacteria Biosynthetic Diversity.</title>
        <authorList>
            <person name="Kalkreuter E."/>
            <person name="Kautsar S.A."/>
            <person name="Yang D."/>
            <person name="Bader C.D."/>
            <person name="Teijaro C.N."/>
            <person name="Fluegel L."/>
            <person name="Davis C.M."/>
            <person name="Simpson J.R."/>
            <person name="Lauterbach L."/>
            <person name="Steele A.D."/>
            <person name="Gui C."/>
            <person name="Meng S."/>
            <person name="Li G."/>
            <person name="Viehrig K."/>
            <person name="Ye F."/>
            <person name="Su P."/>
            <person name="Kiefer A.F."/>
            <person name="Nichols A."/>
            <person name="Cepeda A.J."/>
            <person name="Yan W."/>
            <person name="Fan B."/>
            <person name="Jiang Y."/>
            <person name="Adhikari A."/>
            <person name="Zheng C.-J."/>
            <person name="Schuster L."/>
            <person name="Cowan T.M."/>
            <person name="Smanski M.J."/>
            <person name="Chevrette M.G."/>
            <person name="De Carvalho L.P.S."/>
            <person name="Shen B."/>
        </authorList>
    </citation>
    <scope>NUCLEOTIDE SEQUENCE [LARGE SCALE GENOMIC DNA]</scope>
    <source>
        <strain evidence="1 2">NPDC015755</strain>
    </source>
</reference>
<organism evidence="1 2">
    <name type="scientific">Streptomyces lateritius</name>
    <dbReference type="NCBI Taxonomy" id="67313"/>
    <lineage>
        <taxon>Bacteria</taxon>
        <taxon>Bacillati</taxon>
        <taxon>Actinomycetota</taxon>
        <taxon>Actinomycetes</taxon>
        <taxon>Kitasatosporales</taxon>
        <taxon>Streptomycetaceae</taxon>
        <taxon>Streptomyces</taxon>
    </lineage>
</organism>
<dbReference type="RefSeq" id="WP_391935657.1">
    <property type="nucleotide sequence ID" value="NZ_JBIBSM010000010.1"/>
</dbReference>
<accession>A0ABW6YFB6</accession>
<comment type="caution">
    <text evidence="1">The sequence shown here is derived from an EMBL/GenBank/DDBJ whole genome shotgun (WGS) entry which is preliminary data.</text>
</comment>
<evidence type="ECO:0000313" key="1">
    <source>
        <dbReference type="EMBL" id="MFF8278539.1"/>
    </source>
</evidence>
<dbReference type="EMBL" id="JBIBSM010000010">
    <property type="protein sequence ID" value="MFF8278539.1"/>
    <property type="molecule type" value="Genomic_DNA"/>
</dbReference>
<gene>
    <name evidence="1" type="ORF">ACF05T_20895</name>
</gene>